<dbReference type="PROSITE" id="PS51186">
    <property type="entry name" value="GNAT"/>
    <property type="match status" value="1"/>
</dbReference>
<evidence type="ECO:0000259" key="1">
    <source>
        <dbReference type="PROSITE" id="PS51186"/>
    </source>
</evidence>
<keyword evidence="3" id="KW-1185">Reference proteome</keyword>
<evidence type="ECO:0000313" key="2">
    <source>
        <dbReference type="EMBL" id="MBQ0959829.1"/>
    </source>
</evidence>
<accession>A0A940YI19</accession>
<evidence type="ECO:0000313" key="3">
    <source>
        <dbReference type="Proteomes" id="UP000678374"/>
    </source>
</evidence>
<dbReference type="AlphaFoldDB" id="A0A940YI19"/>
<dbReference type="GO" id="GO:0016747">
    <property type="term" value="F:acyltransferase activity, transferring groups other than amino-acyl groups"/>
    <property type="evidence" value="ECO:0007669"/>
    <property type="project" value="InterPro"/>
</dbReference>
<gene>
    <name evidence="2" type="ORF">KAK06_12830</name>
</gene>
<name>A0A940YI19_9BURK</name>
<dbReference type="InterPro" id="IPR000182">
    <property type="entry name" value="GNAT_dom"/>
</dbReference>
<dbReference type="SUPFAM" id="SSF55729">
    <property type="entry name" value="Acyl-CoA N-acyltransferases (Nat)"/>
    <property type="match status" value="1"/>
</dbReference>
<dbReference type="RefSeq" id="WP_210802506.1">
    <property type="nucleotide sequence ID" value="NZ_JAGQDE010000010.1"/>
</dbReference>
<dbReference type="Gene3D" id="3.40.630.30">
    <property type="match status" value="1"/>
</dbReference>
<dbReference type="EMBL" id="JAGQDE010000010">
    <property type="protein sequence ID" value="MBQ0959829.1"/>
    <property type="molecule type" value="Genomic_DNA"/>
</dbReference>
<dbReference type="InterPro" id="IPR016181">
    <property type="entry name" value="Acyl_CoA_acyltransferase"/>
</dbReference>
<dbReference type="Proteomes" id="UP000678374">
    <property type="component" value="Unassembled WGS sequence"/>
</dbReference>
<dbReference type="Pfam" id="PF13508">
    <property type="entry name" value="Acetyltransf_7"/>
    <property type="match status" value="1"/>
</dbReference>
<organism evidence="2 3">
    <name type="scientific">Ideonella aquatica</name>
    <dbReference type="NCBI Taxonomy" id="2824119"/>
    <lineage>
        <taxon>Bacteria</taxon>
        <taxon>Pseudomonadati</taxon>
        <taxon>Pseudomonadota</taxon>
        <taxon>Betaproteobacteria</taxon>
        <taxon>Burkholderiales</taxon>
        <taxon>Sphaerotilaceae</taxon>
        <taxon>Ideonella</taxon>
    </lineage>
</organism>
<protein>
    <submittedName>
        <fullName evidence="2">GNAT family N-acetyltransferase</fullName>
    </submittedName>
</protein>
<sequence>MPTDPAAFTACLTLRRPLDGLVYRFRRVDPDTFAREDRPELSLRRHPMLGWSMHDPLSGELTGRPWDDAQRHAPGAPAPGVWVSRLGAKSHVYELTHGEPPAGEAERIRIRLAQPGDLAAIAAFDAFNGDRAAEVAAATCLVALDGTGQVAGYASWTPRGLLGQPFLAYLCVRPEARRQGHATSLLQAVQQQARGRWLLSSTEDWCAPMQTLFQRLGWARCGALLGINRDGSAEWFYRVALAARGRG</sequence>
<dbReference type="CDD" id="cd04301">
    <property type="entry name" value="NAT_SF"/>
    <property type="match status" value="1"/>
</dbReference>
<comment type="caution">
    <text evidence="2">The sequence shown here is derived from an EMBL/GenBank/DDBJ whole genome shotgun (WGS) entry which is preliminary data.</text>
</comment>
<reference evidence="2" key="1">
    <citation type="submission" date="2021-04" db="EMBL/GenBank/DDBJ databases">
        <title>The genome sequence of Ideonella sp. 4Y11.</title>
        <authorList>
            <person name="Liu Y."/>
        </authorList>
    </citation>
    <scope>NUCLEOTIDE SEQUENCE</scope>
    <source>
        <strain evidence="2">4Y11</strain>
    </source>
</reference>
<feature type="domain" description="N-acetyltransferase" evidence="1">
    <location>
        <begin position="90"/>
        <end position="242"/>
    </location>
</feature>
<proteinExistence type="predicted"/>